<dbReference type="InParanoid" id="A0A672V5W7"/>
<dbReference type="AlphaFoldDB" id="A0A672V5W7"/>
<feature type="region of interest" description="Disordered" evidence="2">
    <location>
        <begin position="229"/>
        <end position="253"/>
    </location>
</feature>
<keyword evidence="4" id="KW-1185">Reference proteome</keyword>
<sequence>MGKVLGSALRMSAEQCPQPSACPNCADSNELHFSPCESTECEEYFTIQKALGWERERMKTMKIHEKITYSTKVKAKQKGLRQALQQEEKEVAGKQATNEERLKALQESLLREIASKKGREQLVSLQWCLKQEEIQRLEKIAKNEERKLKKAEYHLNKDAAIFEEFLKEDQKICKEPVSTGNKLLTNSVPFSQPSDISQFTIDLQEYEMYRNFLHQLSLKEWQGEHSKRYTSTRDVKTAPNAREGGASPPITAEQGECQGRAAHPSLGQPRALRVHLSLPPGQDGIAGTDAVSPCSTNNMDDPELYFTDPQQLLSFFTEMKDENLSFIQKSQETEESLDKVQKIFITTHESMEKELAELKEEVATLKSSIAKEEERAADMKLKAHLFSSGECKADDQDNVLASLSKKVQEVYCQCTGESEGNLQTVQMLMVLEKQLNDLLDILERIPPEKIEHVKKLKEKERRLNPCMSQPVAHSCIRKDLEATLEKGKIWNNDNNNNSTNKSRFEDENNHLKKTIYSNNI</sequence>
<dbReference type="GeneTree" id="ENSGT00940000153110"/>
<accession>A0A672V5W7</accession>
<proteinExistence type="predicted"/>
<evidence type="ECO:0000313" key="4">
    <source>
        <dbReference type="Proteomes" id="UP000472266"/>
    </source>
</evidence>
<protein>
    <submittedName>
        <fullName evidence="3">Cilia and flagella associated protein 100</fullName>
    </submittedName>
</protein>
<reference evidence="3" key="3">
    <citation type="submission" date="2025-09" db="UniProtKB">
        <authorList>
            <consortium name="Ensembl"/>
        </authorList>
    </citation>
    <scope>IDENTIFICATION</scope>
</reference>
<evidence type="ECO:0000313" key="3">
    <source>
        <dbReference type="Ensembl" id="ENSSHBP00005021851.1"/>
    </source>
</evidence>
<dbReference type="PANTHER" id="PTHR21683:SF3">
    <property type="entry name" value="CILIA AND FLAGELLA ASSOCIATED PROTEIN 100"/>
    <property type="match status" value="1"/>
</dbReference>
<feature type="coiled-coil region" evidence="1">
    <location>
        <begin position="348"/>
        <end position="382"/>
    </location>
</feature>
<dbReference type="Proteomes" id="UP000472266">
    <property type="component" value="Chromosome 12"/>
</dbReference>
<name>A0A672V5W7_STRHB</name>
<evidence type="ECO:0000256" key="1">
    <source>
        <dbReference type="SAM" id="Coils"/>
    </source>
</evidence>
<evidence type="ECO:0000256" key="2">
    <source>
        <dbReference type="SAM" id="MobiDB-lite"/>
    </source>
</evidence>
<feature type="region of interest" description="Disordered" evidence="2">
    <location>
        <begin position="490"/>
        <end position="510"/>
    </location>
</feature>
<organism evidence="3 4">
    <name type="scientific">Strigops habroptila</name>
    <name type="common">Kakapo</name>
    <dbReference type="NCBI Taxonomy" id="2489341"/>
    <lineage>
        <taxon>Eukaryota</taxon>
        <taxon>Metazoa</taxon>
        <taxon>Chordata</taxon>
        <taxon>Craniata</taxon>
        <taxon>Vertebrata</taxon>
        <taxon>Euteleostomi</taxon>
        <taxon>Archelosauria</taxon>
        <taxon>Archosauria</taxon>
        <taxon>Dinosauria</taxon>
        <taxon>Saurischia</taxon>
        <taxon>Theropoda</taxon>
        <taxon>Coelurosauria</taxon>
        <taxon>Aves</taxon>
        <taxon>Neognathae</taxon>
        <taxon>Neoaves</taxon>
        <taxon>Telluraves</taxon>
        <taxon>Australaves</taxon>
        <taxon>Psittaciformes</taxon>
        <taxon>Psittacidae</taxon>
        <taxon>Strigops</taxon>
    </lineage>
</organism>
<dbReference type="Ensembl" id="ENSSHBT00005026055.1">
    <property type="protein sequence ID" value="ENSSHBP00005021851.1"/>
    <property type="gene ID" value="ENSSHBG00005018478.1"/>
</dbReference>
<gene>
    <name evidence="3" type="primary">CFAP100</name>
</gene>
<feature type="compositionally biased region" description="Low complexity" evidence="2">
    <location>
        <begin position="491"/>
        <end position="500"/>
    </location>
</feature>
<keyword evidence="1" id="KW-0175">Coiled coil</keyword>
<dbReference type="GO" id="GO:0036064">
    <property type="term" value="C:ciliary basal body"/>
    <property type="evidence" value="ECO:0007669"/>
    <property type="project" value="Ensembl"/>
</dbReference>
<dbReference type="PANTHER" id="PTHR21683">
    <property type="entry name" value="COILED-COIL DOMAIN-CONTAINING PROTEIN 42 LIKE-2-LIKE-RELATED"/>
    <property type="match status" value="1"/>
</dbReference>
<dbReference type="InterPro" id="IPR051147">
    <property type="entry name" value="CFAP_domain-containing"/>
</dbReference>
<reference evidence="3" key="2">
    <citation type="submission" date="2025-08" db="UniProtKB">
        <authorList>
            <consortium name="Ensembl"/>
        </authorList>
    </citation>
    <scope>IDENTIFICATION</scope>
</reference>
<reference evidence="3 4" key="1">
    <citation type="submission" date="2019-11" db="EMBL/GenBank/DDBJ databases">
        <title>Strigops habroptila (kakapo) genome, bStrHab1, primary haplotype, v2.</title>
        <authorList>
            <person name="Jarvis E.D."/>
            <person name="Howard J."/>
            <person name="Rhie A."/>
            <person name="Phillippy A."/>
            <person name="Korlach J."/>
            <person name="Digby A."/>
            <person name="Iorns D."/>
            <person name="Eason D."/>
            <person name="Robertson B."/>
            <person name="Raemaekers T."/>
            <person name="Howe K."/>
            <person name="Lewin H."/>
            <person name="Damas J."/>
            <person name="Hastie A."/>
            <person name="Tracey A."/>
            <person name="Chow W."/>
            <person name="Fedrigo O."/>
        </authorList>
    </citation>
    <scope>NUCLEOTIDE SEQUENCE [LARGE SCALE GENOMIC DNA]</scope>
</reference>